<accession>A0A9Q1FNP6</accession>
<dbReference type="EMBL" id="JAINUF010000004">
    <property type="protein sequence ID" value="KAJ8363219.1"/>
    <property type="molecule type" value="Genomic_DNA"/>
</dbReference>
<reference evidence="1" key="1">
    <citation type="journal article" date="2023" name="Science">
        <title>Genome structures resolve the early diversification of teleost fishes.</title>
        <authorList>
            <person name="Parey E."/>
            <person name="Louis A."/>
            <person name="Montfort J."/>
            <person name="Bouchez O."/>
            <person name="Roques C."/>
            <person name="Iampietro C."/>
            <person name="Lluch J."/>
            <person name="Castinel A."/>
            <person name="Donnadieu C."/>
            <person name="Desvignes T."/>
            <person name="Floi Bucao C."/>
            <person name="Jouanno E."/>
            <person name="Wen M."/>
            <person name="Mejri S."/>
            <person name="Dirks R."/>
            <person name="Jansen H."/>
            <person name="Henkel C."/>
            <person name="Chen W.J."/>
            <person name="Zahm M."/>
            <person name="Cabau C."/>
            <person name="Klopp C."/>
            <person name="Thompson A.W."/>
            <person name="Robinson-Rechavi M."/>
            <person name="Braasch I."/>
            <person name="Lecointre G."/>
            <person name="Bobe J."/>
            <person name="Postlethwait J.H."/>
            <person name="Berthelot C."/>
            <person name="Roest Crollius H."/>
            <person name="Guiguen Y."/>
        </authorList>
    </citation>
    <scope>NUCLEOTIDE SEQUENCE</scope>
    <source>
        <strain evidence="1">WJC10195</strain>
    </source>
</reference>
<proteinExistence type="predicted"/>
<name>A0A9Q1FNP6_SYNKA</name>
<protein>
    <submittedName>
        <fullName evidence="1">Uncharacterized protein</fullName>
    </submittedName>
</protein>
<evidence type="ECO:0000313" key="2">
    <source>
        <dbReference type="Proteomes" id="UP001152622"/>
    </source>
</evidence>
<dbReference type="AlphaFoldDB" id="A0A9Q1FNP6"/>
<organism evidence="1 2">
    <name type="scientific">Synaphobranchus kaupii</name>
    <name type="common">Kaup's arrowtooth eel</name>
    <dbReference type="NCBI Taxonomy" id="118154"/>
    <lineage>
        <taxon>Eukaryota</taxon>
        <taxon>Metazoa</taxon>
        <taxon>Chordata</taxon>
        <taxon>Craniata</taxon>
        <taxon>Vertebrata</taxon>
        <taxon>Euteleostomi</taxon>
        <taxon>Actinopterygii</taxon>
        <taxon>Neopterygii</taxon>
        <taxon>Teleostei</taxon>
        <taxon>Anguilliformes</taxon>
        <taxon>Synaphobranchidae</taxon>
        <taxon>Synaphobranchus</taxon>
    </lineage>
</organism>
<evidence type="ECO:0000313" key="1">
    <source>
        <dbReference type="EMBL" id="KAJ8363219.1"/>
    </source>
</evidence>
<gene>
    <name evidence="1" type="ORF">SKAU_G00120500</name>
</gene>
<comment type="caution">
    <text evidence="1">The sequence shown here is derived from an EMBL/GenBank/DDBJ whole genome shotgun (WGS) entry which is preliminary data.</text>
</comment>
<sequence length="105" mass="11238">MNGGLLSVPVDCRQLNFLPVCPLFSSLSLIPPSSLPSPSSALQHRAAFGIRRRACRHLSHGVLSGTCRGREHLTSHLKANLAAVATSSHVQQLSITSTLACEKIR</sequence>
<dbReference type="Proteomes" id="UP001152622">
    <property type="component" value="Chromosome 4"/>
</dbReference>
<keyword evidence="2" id="KW-1185">Reference proteome</keyword>